<accession>A0A0C2R4K6</accession>
<evidence type="ECO:0000313" key="2">
    <source>
        <dbReference type="Proteomes" id="UP000031938"/>
    </source>
</evidence>
<proteinExistence type="predicted"/>
<gene>
    <name evidence="1" type="ORF">KP78_27390</name>
</gene>
<dbReference type="AlphaFoldDB" id="A0A0C2R4K6"/>
<evidence type="ECO:0000313" key="1">
    <source>
        <dbReference type="EMBL" id="KIL45195.1"/>
    </source>
</evidence>
<dbReference type="OrthoDB" id="2112405at2"/>
<name>A0A0C2R4K6_9BACL</name>
<dbReference type="RefSeq" id="WP_041089492.1">
    <property type="nucleotide sequence ID" value="NZ_JXRP01000018.1"/>
</dbReference>
<evidence type="ECO:0008006" key="3">
    <source>
        <dbReference type="Google" id="ProtNLM"/>
    </source>
</evidence>
<organism evidence="1 2">
    <name type="scientific">Jeotgalibacillus soli</name>
    <dbReference type="NCBI Taxonomy" id="889306"/>
    <lineage>
        <taxon>Bacteria</taxon>
        <taxon>Bacillati</taxon>
        <taxon>Bacillota</taxon>
        <taxon>Bacilli</taxon>
        <taxon>Bacillales</taxon>
        <taxon>Caryophanaceae</taxon>
        <taxon>Jeotgalibacillus</taxon>
    </lineage>
</organism>
<dbReference type="EMBL" id="JXRP01000018">
    <property type="protein sequence ID" value="KIL45195.1"/>
    <property type="molecule type" value="Genomic_DNA"/>
</dbReference>
<comment type="caution">
    <text evidence="1">The sequence shown here is derived from an EMBL/GenBank/DDBJ whole genome shotgun (WGS) entry which is preliminary data.</text>
</comment>
<sequence>MKNKMLHAMESNQVVEMIYLSNSGQISQRRINVLKVNEGFMVAYCFLRKTQRAFSYNNILSFVPVIQKEKMVI</sequence>
<keyword evidence="2" id="KW-1185">Reference proteome</keyword>
<dbReference type="Proteomes" id="UP000031938">
    <property type="component" value="Unassembled WGS sequence"/>
</dbReference>
<dbReference type="PATRIC" id="fig|889306.3.peg.2752"/>
<reference evidence="1 2" key="1">
    <citation type="submission" date="2015-01" db="EMBL/GenBank/DDBJ databases">
        <title>Genome sequencing of Jeotgalibacillus soli.</title>
        <authorList>
            <person name="Goh K.M."/>
            <person name="Chan K.-G."/>
            <person name="Yaakop A.S."/>
            <person name="Ee R."/>
            <person name="Gan H.M."/>
            <person name="Chan C.S."/>
        </authorList>
    </citation>
    <scope>NUCLEOTIDE SEQUENCE [LARGE SCALE GENOMIC DNA]</scope>
    <source>
        <strain evidence="1 2">P9</strain>
    </source>
</reference>
<protein>
    <recommendedName>
        <fullName evidence="3">Transcriptional regulator</fullName>
    </recommendedName>
</protein>
<dbReference type="STRING" id="889306.KP78_27390"/>